<comment type="function">
    <text evidence="9">Microtubule-binding protein that negatively regulates centriole duplication. Binds to and stabilizes microtubules.</text>
</comment>
<name>G1LQ21_AILME</name>
<dbReference type="RefSeq" id="XP_011222081.2">
    <property type="nucleotide sequence ID" value="XM_011223779.3"/>
</dbReference>
<comment type="similarity">
    <text evidence="3">Belongs to the MDM1 family.</text>
</comment>
<evidence type="ECO:0000313" key="12">
    <source>
        <dbReference type="Proteomes" id="UP000008912"/>
    </source>
</evidence>
<protein>
    <recommendedName>
        <fullName evidence="4">Nuclear protein MDM1</fullName>
    </recommendedName>
</protein>
<keyword evidence="8" id="KW-0539">Nucleus</keyword>
<dbReference type="Proteomes" id="UP000008912">
    <property type="component" value="Unassembled WGS sequence"/>
</dbReference>
<dbReference type="GO" id="GO:0005829">
    <property type="term" value="C:cytosol"/>
    <property type="evidence" value="ECO:0007669"/>
    <property type="project" value="Ensembl"/>
</dbReference>
<organism evidence="11 12">
    <name type="scientific">Ailuropoda melanoleuca</name>
    <name type="common">Giant panda</name>
    <dbReference type="NCBI Taxonomy" id="9646"/>
    <lineage>
        <taxon>Eukaryota</taxon>
        <taxon>Metazoa</taxon>
        <taxon>Chordata</taxon>
        <taxon>Craniata</taxon>
        <taxon>Vertebrata</taxon>
        <taxon>Euteleostomi</taxon>
        <taxon>Mammalia</taxon>
        <taxon>Eutheria</taxon>
        <taxon>Laurasiatheria</taxon>
        <taxon>Carnivora</taxon>
        <taxon>Caniformia</taxon>
        <taxon>Ursidae</taxon>
        <taxon>Ailuropoda</taxon>
    </lineage>
</organism>
<evidence type="ECO:0000256" key="7">
    <source>
        <dbReference type="ARBA" id="ARBA00023212"/>
    </source>
</evidence>
<evidence type="ECO:0000256" key="6">
    <source>
        <dbReference type="ARBA" id="ARBA00022701"/>
    </source>
</evidence>
<comment type="subcellular location">
    <subcellularLocation>
        <location evidence="1">Cytoplasm</location>
        <location evidence="1">Cytoskeleton</location>
        <location evidence="1">Microtubule organizing center</location>
        <location evidence="1">Centrosome</location>
        <location evidence="1">Centriole</location>
    </subcellularLocation>
    <subcellularLocation>
        <location evidence="2">Nucleus</location>
    </subcellularLocation>
</comment>
<dbReference type="GO" id="GO:0005634">
    <property type="term" value="C:nucleus"/>
    <property type="evidence" value="ECO:0007669"/>
    <property type="project" value="UniProtKB-SubCell"/>
</dbReference>
<keyword evidence="6" id="KW-0493">Microtubule</keyword>
<dbReference type="CTD" id="56890"/>
<keyword evidence="5" id="KW-0963">Cytoplasm</keyword>
<dbReference type="GO" id="GO:0008017">
    <property type="term" value="F:microtubule binding"/>
    <property type="evidence" value="ECO:0007669"/>
    <property type="project" value="InterPro"/>
</dbReference>
<dbReference type="STRING" id="9646.ENSAMEP00000009151"/>
<dbReference type="Ensembl" id="ENSAMET00000009542.2">
    <property type="protein sequence ID" value="ENSAMEP00000009151.2"/>
    <property type="gene ID" value="ENSAMEG00000008648.2"/>
</dbReference>
<evidence type="ECO:0000256" key="8">
    <source>
        <dbReference type="ARBA" id="ARBA00023242"/>
    </source>
</evidence>
<dbReference type="Ensembl" id="ENSAMET00000038594.1">
    <property type="protein sequence ID" value="ENSAMEP00000025162.1"/>
    <property type="gene ID" value="ENSAMEG00000008648.2"/>
</dbReference>
<reference evidence="11" key="2">
    <citation type="submission" date="2025-05" db="UniProtKB">
        <authorList>
            <consortium name="Ensembl"/>
        </authorList>
    </citation>
    <scope>IDENTIFICATION</scope>
</reference>
<dbReference type="GO" id="GO:0005814">
    <property type="term" value="C:centriole"/>
    <property type="evidence" value="ECO:0007669"/>
    <property type="project" value="UniProtKB-SubCell"/>
</dbReference>
<keyword evidence="12" id="KW-1185">Reference proteome</keyword>
<evidence type="ECO:0000256" key="2">
    <source>
        <dbReference type="ARBA" id="ARBA00004123"/>
    </source>
</evidence>
<evidence type="ECO:0000256" key="5">
    <source>
        <dbReference type="ARBA" id="ARBA00022490"/>
    </source>
</evidence>
<proteinExistence type="inferred from homology"/>
<gene>
    <name evidence="11" type="primary">MDM1</name>
</gene>
<evidence type="ECO:0000256" key="9">
    <source>
        <dbReference type="ARBA" id="ARBA00045771"/>
    </source>
</evidence>
<dbReference type="GO" id="GO:0046600">
    <property type="term" value="P:negative regulation of centriole replication"/>
    <property type="evidence" value="ECO:0007669"/>
    <property type="project" value="InterPro"/>
</dbReference>
<dbReference type="GO" id="GO:0060041">
    <property type="term" value="P:retina development in camera-type eye"/>
    <property type="evidence" value="ECO:0007669"/>
    <property type="project" value="TreeGrafter"/>
</dbReference>
<dbReference type="RefSeq" id="XP_034499741.1">
    <property type="nucleotide sequence ID" value="XM_034643850.1"/>
</dbReference>
<dbReference type="HOGENOM" id="CLU_023835_0_0_1"/>
<dbReference type="RefSeq" id="XP_034499740.1">
    <property type="nucleotide sequence ID" value="XM_034643849.1"/>
</dbReference>
<dbReference type="GeneID" id="100480489"/>
<accession>G1LQ21</accession>
<dbReference type="RefSeq" id="XP_034499739.1">
    <property type="nucleotide sequence ID" value="XM_034643848.1"/>
</dbReference>
<keyword evidence="7" id="KW-0206">Cytoskeleton</keyword>
<dbReference type="GO" id="GO:0045494">
    <property type="term" value="P:photoreceptor cell maintenance"/>
    <property type="evidence" value="ECO:0007669"/>
    <property type="project" value="Ensembl"/>
</dbReference>
<feature type="region of interest" description="Disordered" evidence="10">
    <location>
        <begin position="883"/>
        <end position="905"/>
    </location>
</feature>
<evidence type="ECO:0000256" key="10">
    <source>
        <dbReference type="SAM" id="MobiDB-lite"/>
    </source>
</evidence>
<dbReference type="OrthoDB" id="9999940at2759"/>
<feature type="region of interest" description="Disordered" evidence="10">
    <location>
        <begin position="658"/>
        <end position="785"/>
    </location>
</feature>
<feature type="compositionally biased region" description="Basic and acidic residues" evidence="10">
    <location>
        <begin position="678"/>
        <end position="689"/>
    </location>
</feature>
<feature type="region of interest" description="Disordered" evidence="10">
    <location>
        <begin position="368"/>
        <end position="392"/>
    </location>
</feature>
<dbReference type="PANTHER" id="PTHR32078">
    <property type="entry name" value="NUCLEAR PROTEIN MDM1"/>
    <property type="match status" value="1"/>
</dbReference>
<evidence type="ECO:0000313" key="11">
    <source>
        <dbReference type="Ensembl" id="ENSAMEP00000009151.2"/>
    </source>
</evidence>
<dbReference type="eggNOG" id="ENOG502QVRV">
    <property type="taxonomic scope" value="Eukaryota"/>
</dbReference>
<reference evidence="11 12" key="1">
    <citation type="journal article" date="2010" name="Nature">
        <title>The sequence and de novo assembly of the giant panda genome.</title>
        <authorList>
            <person name="Li R."/>
            <person name="Fan W."/>
            <person name="Tian G."/>
            <person name="Zhu H."/>
            <person name="He L."/>
            <person name="Cai J."/>
            <person name="Huang Q."/>
            <person name="Cai Q."/>
            <person name="Li B."/>
            <person name="Bai Y."/>
            <person name="Zhang Z."/>
            <person name="Zhang Y."/>
            <person name="Wang W."/>
            <person name="Li J."/>
            <person name="Wei F."/>
            <person name="Li H."/>
            <person name="Jian M."/>
            <person name="Li J."/>
            <person name="Zhang Z."/>
            <person name="Nielsen R."/>
            <person name="Li D."/>
            <person name="Gu W."/>
            <person name="Yang Z."/>
            <person name="Xuan Z."/>
            <person name="Ryder O.A."/>
            <person name="Leung F.C."/>
            <person name="Zhou Y."/>
            <person name="Cao J."/>
            <person name="Sun X."/>
            <person name="Fu Y."/>
            <person name="Fang X."/>
            <person name="Guo X."/>
            <person name="Wang B."/>
            <person name="Hou R."/>
            <person name="Shen F."/>
            <person name="Mu B."/>
            <person name="Ni P."/>
            <person name="Lin R."/>
            <person name="Qian W."/>
            <person name="Wang G."/>
            <person name="Yu C."/>
            <person name="Nie W."/>
            <person name="Wang J."/>
            <person name="Wu Z."/>
            <person name="Liang H."/>
            <person name="Min J."/>
            <person name="Wu Q."/>
            <person name="Cheng S."/>
            <person name="Ruan J."/>
            <person name="Wang M."/>
            <person name="Shi Z."/>
            <person name="Wen M."/>
            <person name="Liu B."/>
            <person name="Ren X."/>
            <person name="Zheng H."/>
            <person name="Dong D."/>
            <person name="Cook K."/>
            <person name="Shan G."/>
            <person name="Zhang H."/>
            <person name="Kosiol C."/>
            <person name="Xie X."/>
            <person name="Lu Z."/>
            <person name="Zheng H."/>
            <person name="Li Y."/>
            <person name="Steiner C.C."/>
            <person name="Lam T.T."/>
            <person name="Lin S."/>
            <person name="Zhang Q."/>
            <person name="Li G."/>
            <person name="Tian J."/>
            <person name="Gong T."/>
            <person name="Liu H."/>
            <person name="Zhang D."/>
            <person name="Fang L."/>
            <person name="Ye C."/>
            <person name="Zhang J."/>
            <person name="Hu W."/>
            <person name="Xu A."/>
            <person name="Ren Y."/>
            <person name="Zhang G."/>
            <person name="Bruford M.W."/>
            <person name="Li Q."/>
            <person name="Ma L."/>
            <person name="Guo Y."/>
            <person name="An N."/>
            <person name="Hu Y."/>
            <person name="Zheng Y."/>
            <person name="Shi Y."/>
            <person name="Li Z."/>
            <person name="Liu Q."/>
            <person name="Chen Y."/>
            <person name="Zhao J."/>
            <person name="Qu N."/>
            <person name="Zhao S."/>
            <person name="Tian F."/>
            <person name="Wang X."/>
            <person name="Wang H."/>
            <person name="Xu L."/>
            <person name="Liu X."/>
            <person name="Vinar T."/>
            <person name="Wang Y."/>
            <person name="Lam T.W."/>
            <person name="Yiu S.M."/>
            <person name="Liu S."/>
            <person name="Zhang H."/>
            <person name="Li D."/>
            <person name="Huang Y."/>
            <person name="Wang X."/>
            <person name="Yang G."/>
            <person name="Jiang Z."/>
            <person name="Wang J."/>
            <person name="Qin N."/>
            <person name="Li L."/>
            <person name="Li J."/>
            <person name="Bolund L."/>
            <person name="Kristiansen K."/>
            <person name="Wong G.K."/>
            <person name="Olson M."/>
            <person name="Zhang X."/>
            <person name="Li S."/>
            <person name="Yang H."/>
            <person name="Wang J."/>
            <person name="Wang J."/>
        </authorList>
    </citation>
    <scope>NUCLEOTIDE SEQUENCE [LARGE SCALE GENOMIC DNA]</scope>
</reference>
<dbReference type="RefSeq" id="XP_034499738.1">
    <property type="nucleotide sequence ID" value="XM_034643847.1"/>
</dbReference>
<feature type="region of interest" description="Disordered" evidence="10">
    <location>
        <begin position="813"/>
        <end position="837"/>
    </location>
</feature>
<dbReference type="PANTHER" id="PTHR32078:SF1">
    <property type="entry name" value="NUCLEAR PROTEIN MDM1"/>
    <property type="match status" value="1"/>
</dbReference>
<feature type="region of interest" description="Disordered" evidence="10">
    <location>
        <begin position="100"/>
        <end position="151"/>
    </location>
</feature>
<evidence type="ECO:0000256" key="4">
    <source>
        <dbReference type="ARBA" id="ARBA00013508"/>
    </source>
</evidence>
<dbReference type="Pfam" id="PF15501">
    <property type="entry name" value="MDM1"/>
    <property type="match status" value="1"/>
</dbReference>
<dbReference type="InterPro" id="IPR029136">
    <property type="entry name" value="MDM1"/>
</dbReference>
<sequence>MFSNIRAQCTCFFGGDGVVGGKSITGSKQFLFQESLSKFLACLSNIDILPTPFDVTIRIVTWLSVGGTDIQEKRPEHFHIIKETFRFRHRFGIKNTPSCFMTSRTRPSEASDTRIPPAGRPIVTQDPQYREPPSSPQDEAPAGPHPPRFREPHWPVFRPPFLLAPGICHGRRESPFRALIGQIFTTARRSASFYWFLGLRMGGERQSEGAQGGKGGVRRRVVGDAWPRILLGNRLLSPRPLGAFCPVNCRSGGGSSDMPVRFKGLSEYQRNFLWKKSYLSESYNPSVGRRYPWAGLRSDQLGITREPSFISKRRVPYHDAQISKSLEWNGAISENDVVVSPKPEAPEIESQEAEQKDVNQERVLALEASRVPKRTRSHSTDSRAEGASDIVENDVDVTANHPPVNENEDLEHSSKLHSENVANGLDRVLRKKAGLTVVPSRDILRNSEYQRQFVWKTPKETAPVFAANQVFHNKSKFVPQFKGNSIIHETEYRRNFKGLSPVKEPKLRNDLKENGNFEAVSPEKKCDKTDDPLKLEAEMESKESNQPKKKLTPWRHQRLGKVNSEYRAKFLSPAQYLYKAGAWTRVKENIPDQASLNAMWYAEVKELREKAEFYRKRVQGTHFSRDHLNQILSDNNCCWDVSSTTSSERTISSNIRALDLAGDPTSHKTLQKCPPTTLEEKRPVLEEQPQKNTTEKLGLSDAPTTPVRRRLAWDAENPDEGLQKQPREEEEEEEEKAEKDKQVHTGELEKLEVHEKSKADKMKEGSDSSSVSSGKGGRLPTPKLRELGGIQRTHHDLTTPAVGGAVLVSPSKVRLPVPEQRKRVSSQDGLETAKNDFRKKESRAISLLTSPAAGIKTIDPLPLREDSETNIPKFAEVTLPVSKIPEYPTNTPGQSPSPPCAASYWHPSRRIQGSLRDPEFQHNVGKAKMNNFQLPQHEVFNDEDEDRLSEISARSAASSLRAFQTLARAQKRKENFWGKT</sequence>
<dbReference type="RefSeq" id="XP_034499737.1">
    <property type="nucleotide sequence ID" value="XM_034643846.1"/>
</dbReference>
<evidence type="ECO:0000256" key="3">
    <source>
        <dbReference type="ARBA" id="ARBA00010494"/>
    </source>
</evidence>
<evidence type="ECO:0000256" key="1">
    <source>
        <dbReference type="ARBA" id="ARBA00004114"/>
    </source>
</evidence>
<feature type="compositionally biased region" description="Basic and acidic residues" evidence="10">
    <location>
        <begin position="736"/>
        <end position="766"/>
    </location>
</feature>
<dbReference type="GeneTree" id="ENSGT00390000004106"/>
<dbReference type="GO" id="GO:0005874">
    <property type="term" value="C:microtubule"/>
    <property type="evidence" value="ECO:0007669"/>
    <property type="project" value="UniProtKB-KW"/>
</dbReference>
<dbReference type="AlphaFoldDB" id="G1LQ21"/>
<dbReference type="GO" id="GO:0034451">
    <property type="term" value="C:centriolar satellite"/>
    <property type="evidence" value="ECO:0007669"/>
    <property type="project" value="Ensembl"/>
</dbReference>